<evidence type="ECO:0000256" key="2">
    <source>
        <dbReference type="ARBA" id="ARBA00023002"/>
    </source>
</evidence>
<organism evidence="3 4">
    <name type="scientific">Peredibacter starrii</name>
    <dbReference type="NCBI Taxonomy" id="28202"/>
    <lineage>
        <taxon>Bacteria</taxon>
        <taxon>Pseudomonadati</taxon>
        <taxon>Bdellovibrionota</taxon>
        <taxon>Bacteriovoracia</taxon>
        <taxon>Bacteriovoracales</taxon>
        <taxon>Bacteriovoracaceae</taxon>
        <taxon>Peredibacter</taxon>
    </lineage>
</organism>
<evidence type="ECO:0000256" key="1">
    <source>
        <dbReference type="ARBA" id="ARBA00006484"/>
    </source>
</evidence>
<dbReference type="KEGG" id="psti:SOO65_07370"/>
<keyword evidence="4" id="KW-1185">Reference proteome</keyword>
<dbReference type="AlphaFoldDB" id="A0AAX4HTM2"/>
<reference evidence="3 4" key="1">
    <citation type="submission" date="2023-11" db="EMBL/GenBank/DDBJ databases">
        <title>Peredibacter starrii A3.12.</title>
        <authorList>
            <person name="Mitchell R.J."/>
        </authorList>
    </citation>
    <scope>NUCLEOTIDE SEQUENCE [LARGE SCALE GENOMIC DNA]</scope>
    <source>
        <strain evidence="3 4">A3.12</strain>
    </source>
</reference>
<dbReference type="PRINTS" id="PR00081">
    <property type="entry name" value="GDHRDH"/>
</dbReference>
<evidence type="ECO:0000313" key="4">
    <source>
        <dbReference type="Proteomes" id="UP001324634"/>
    </source>
</evidence>
<dbReference type="Proteomes" id="UP001324634">
    <property type="component" value="Chromosome"/>
</dbReference>
<accession>A0AAX4HTM2</accession>
<evidence type="ECO:0000313" key="3">
    <source>
        <dbReference type="EMBL" id="WPU66562.1"/>
    </source>
</evidence>
<dbReference type="InterPro" id="IPR036291">
    <property type="entry name" value="NAD(P)-bd_dom_sf"/>
</dbReference>
<dbReference type="RefSeq" id="WP_321398902.1">
    <property type="nucleotide sequence ID" value="NZ_CP139487.1"/>
</dbReference>
<comment type="similarity">
    <text evidence="1">Belongs to the short-chain dehydrogenases/reductases (SDR) family.</text>
</comment>
<protein>
    <submittedName>
        <fullName evidence="3">SDR family NAD(P)-dependent oxidoreductase</fullName>
    </submittedName>
</protein>
<dbReference type="Pfam" id="PF00106">
    <property type="entry name" value="adh_short"/>
    <property type="match status" value="1"/>
</dbReference>
<dbReference type="PANTHER" id="PTHR24320:SF274">
    <property type="entry name" value="CHAIN DEHYDROGENASE, PUTATIVE (AFU_ORTHOLOGUE AFUA_4G00440)-RELATED"/>
    <property type="match status" value="1"/>
</dbReference>
<proteinExistence type="inferred from homology"/>
<dbReference type="Gene3D" id="3.40.50.720">
    <property type="entry name" value="NAD(P)-binding Rossmann-like Domain"/>
    <property type="match status" value="1"/>
</dbReference>
<dbReference type="GO" id="GO:0016491">
    <property type="term" value="F:oxidoreductase activity"/>
    <property type="evidence" value="ECO:0007669"/>
    <property type="project" value="UniProtKB-KW"/>
</dbReference>
<dbReference type="EMBL" id="CP139487">
    <property type="protein sequence ID" value="WPU66562.1"/>
    <property type="molecule type" value="Genomic_DNA"/>
</dbReference>
<sequence length="250" mass="27858">MKKIFITGSTTGLGFLAGNSLLEKGHQVVLHARSEKSAQEAKKKIGKDVPFVIGDVSTLDEIKSVAKQANALGPFDAIIHNVGIYETNAEVVTRDGLRTMFAVNVLTPFVLSTLLARPERMVFLSSGMHQSGEFNMTDPQWEKRLWNYTQAYSDSKLYDLMLTKYFARNWPGTYVNAVDPGWVPTRMGGAGAPDNLMKGAETQIWLAISNDPEALVTGKYFHHKEQRKSNSLADSERNQDELVSYLRKIS</sequence>
<dbReference type="PANTHER" id="PTHR24320">
    <property type="entry name" value="RETINOL DEHYDROGENASE"/>
    <property type="match status" value="1"/>
</dbReference>
<dbReference type="InterPro" id="IPR002347">
    <property type="entry name" value="SDR_fam"/>
</dbReference>
<name>A0AAX4HTM2_9BACT</name>
<gene>
    <name evidence="3" type="ORF">SOO65_07370</name>
</gene>
<keyword evidence="2" id="KW-0560">Oxidoreductase</keyword>
<dbReference type="SUPFAM" id="SSF51735">
    <property type="entry name" value="NAD(P)-binding Rossmann-fold domains"/>
    <property type="match status" value="1"/>
</dbReference>